<protein>
    <submittedName>
        <fullName evidence="3">Gag-pol polyprotein</fullName>
    </submittedName>
</protein>
<sequence length="128" mass="14273">IEQPLSDMFVVMSVCNRAHFECVHKSKHSASEKESQKKSSGKMLNMGQVSKRFTVLNSITGKPTMISAMQDSAVETGNVRKADDFQETSKVQCPGNNIYGSPSDVALLRYVEMFSSVEKIRMDYIVSK</sequence>
<dbReference type="AlphaFoldDB" id="A0A182EV43"/>
<dbReference type="STRING" id="42157.A0A182EV43"/>
<dbReference type="Proteomes" id="UP000271087">
    <property type="component" value="Unassembled WGS sequence"/>
</dbReference>
<dbReference type="EMBL" id="UYRW01009474">
    <property type="protein sequence ID" value="VDM97835.1"/>
    <property type="molecule type" value="Genomic_DNA"/>
</dbReference>
<name>A0A182EV43_ONCOC</name>
<evidence type="ECO:0000313" key="2">
    <source>
        <dbReference type="Proteomes" id="UP000271087"/>
    </source>
</evidence>
<reference evidence="1 2" key="2">
    <citation type="submission" date="2018-08" db="EMBL/GenBank/DDBJ databases">
        <authorList>
            <person name="Laetsch R D."/>
            <person name="Stevens L."/>
            <person name="Kumar S."/>
            <person name="Blaxter L. M."/>
        </authorList>
    </citation>
    <scope>NUCLEOTIDE SEQUENCE [LARGE SCALE GENOMIC DNA]</scope>
</reference>
<dbReference type="OrthoDB" id="10609620at2759"/>
<gene>
    <name evidence="1" type="ORF">NOO_LOCUS12030</name>
</gene>
<evidence type="ECO:0000313" key="3">
    <source>
        <dbReference type="WBParaSite" id="nOo.2.0.1.t12030-RA"/>
    </source>
</evidence>
<proteinExistence type="predicted"/>
<dbReference type="WBParaSite" id="nOo.2.0.1.t12030-RA">
    <property type="protein sequence ID" value="nOo.2.0.1.t12030-RA"/>
    <property type="gene ID" value="nOo.2.0.1.g12030"/>
</dbReference>
<reference evidence="3" key="1">
    <citation type="submission" date="2016-06" db="UniProtKB">
        <authorList>
            <consortium name="WormBaseParasite"/>
        </authorList>
    </citation>
    <scope>IDENTIFICATION</scope>
</reference>
<organism evidence="3">
    <name type="scientific">Onchocerca ochengi</name>
    <name type="common">Filarial nematode worm</name>
    <dbReference type="NCBI Taxonomy" id="42157"/>
    <lineage>
        <taxon>Eukaryota</taxon>
        <taxon>Metazoa</taxon>
        <taxon>Ecdysozoa</taxon>
        <taxon>Nematoda</taxon>
        <taxon>Chromadorea</taxon>
        <taxon>Rhabditida</taxon>
        <taxon>Spirurina</taxon>
        <taxon>Spiruromorpha</taxon>
        <taxon>Filarioidea</taxon>
        <taxon>Onchocercidae</taxon>
        <taxon>Onchocerca</taxon>
    </lineage>
</organism>
<keyword evidence="2" id="KW-1185">Reference proteome</keyword>
<accession>A0A182EV43</accession>
<evidence type="ECO:0000313" key="1">
    <source>
        <dbReference type="EMBL" id="VDM97835.1"/>
    </source>
</evidence>